<evidence type="ECO:0008006" key="11">
    <source>
        <dbReference type="Google" id="ProtNLM"/>
    </source>
</evidence>
<feature type="transmembrane region" description="Helical" evidence="8">
    <location>
        <begin position="59"/>
        <end position="84"/>
    </location>
</feature>
<evidence type="ECO:0000256" key="4">
    <source>
        <dbReference type="ARBA" id="ARBA00022692"/>
    </source>
</evidence>
<keyword evidence="10" id="KW-1185">Reference proteome</keyword>
<feature type="non-terminal residue" evidence="9">
    <location>
        <position position="1"/>
    </location>
</feature>
<dbReference type="AlphaFoldDB" id="A0AAV8W131"/>
<dbReference type="GO" id="GO:0005044">
    <property type="term" value="F:scavenger receptor activity"/>
    <property type="evidence" value="ECO:0007669"/>
    <property type="project" value="TreeGrafter"/>
</dbReference>
<protein>
    <recommendedName>
        <fullName evidence="11">Protein peste</fullName>
    </recommendedName>
</protein>
<reference evidence="9 10" key="1">
    <citation type="journal article" date="2023" name="Insect Mol. Biol.">
        <title>Genome sequencing provides insights into the evolution of gene families encoding plant cell wall-degrading enzymes in longhorned beetles.</title>
        <authorList>
            <person name="Shin N.R."/>
            <person name="Okamura Y."/>
            <person name="Kirsch R."/>
            <person name="Pauchet Y."/>
        </authorList>
    </citation>
    <scope>NUCLEOTIDE SEQUENCE [LARGE SCALE GENOMIC DNA]</scope>
    <source>
        <strain evidence="9">EAD_L_NR</strain>
    </source>
</reference>
<gene>
    <name evidence="9" type="ORF">NQ315_011689</name>
</gene>
<evidence type="ECO:0000256" key="8">
    <source>
        <dbReference type="SAM" id="Phobius"/>
    </source>
</evidence>
<keyword evidence="4 8" id="KW-0812">Transmembrane</keyword>
<evidence type="ECO:0000256" key="6">
    <source>
        <dbReference type="ARBA" id="ARBA00023136"/>
    </source>
</evidence>
<evidence type="ECO:0000256" key="5">
    <source>
        <dbReference type="ARBA" id="ARBA00022989"/>
    </source>
</evidence>
<comment type="similarity">
    <text evidence="2">Belongs to the CD36 family.</text>
</comment>
<dbReference type="GO" id="GO:0005737">
    <property type="term" value="C:cytoplasm"/>
    <property type="evidence" value="ECO:0007669"/>
    <property type="project" value="TreeGrafter"/>
</dbReference>
<evidence type="ECO:0000256" key="3">
    <source>
        <dbReference type="ARBA" id="ARBA00022475"/>
    </source>
</evidence>
<evidence type="ECO:0000313" key="10">
    <source>
        <dbReference type="Proteomes" id="UP001159042"/>
    </source>
</evidence>
<evidence type="ECO:0000313" key="9">
    <source>
        <dbReference type="EMBL" id="KAJ8920039.1"/>
    </source>
</evidence>
<evidence type="ECO:0000256" key="1">
    <source>
        <dbReference type="ARBA" id="ARBA00004236"/>
    </source>
</evidence>
<dbReference type="Pfam" id="PF01130">
    <property type="entry name" value="CD36"/>
    <property type="match status" value="1"/>
</dbReference>
<dbReference type="EMBL" id="JANEYG010000015">
    <property type="protein sequence ID" value="KAJ8920039.1"/>
    <property type="molecule type" value="Genomic_DNA"/>
</dbReference>
<proteinExistence type="inferred from homology"/>
<feature type="transmembrane region" description="Helical" evidence="8">
    <location>
        <begin position="497"/>
        <end position="518"/>
    </location>
</feature>
<dbReference type="PANTHER" id="PTHR11923">
    <property type="entry name" value="SCAVENGER RECEPTOR CLASS B TYPE-1 SR-B1"/>
    <property type="match status" value="1"/>
</dbReference>
<name>A0AAV8W131_9CUCU</name>
<keyword evidence="5 8" id="KW-1133">Transmembrane helix</keyword>
<evidence type="ECO:0000256" key="7">
    <source>
        <dbReference type="ARBA" id="ARBA00023180"/>
    </source>
</evidence>
<dbReference type="PRINTS" id="PR01609">
    <property type="entry name" value="CD36FAMILY"/>
</dbReference>
<comment type="subcellular location">
    <subcellularLocation>
        <location evidence="1">Cell membrane</location>
    </subcellularLocation>
</comment>
<evidence type="ECO:0000256" key="2">
    <source>
        <dbReference type="ARBA" id="ARBA00010532"/>
    </source>
</evidence>
<organism evidence="9 10">
    <name type="scientific">Exocentrus adspersus</name>
    <dbReference type="NCBI Taxonomy" id="1586481"/>
    <lineage>
        <taxon>Eukaryota</taxon>
        <taxon>Metazoa</taxon>
        <taxon>Ecdysozoa</taxon>
        <taxon>Arthropoda</taxon>
        <taxon>Hexapoda</taxon>
        <taxon>Insecta</taxon>
        <taxon>Pterygota</taxon>
        <taxon>Neoptera</taxon>
        <taxon>Endopterygota</taxon>
        <taxon>Coleoptera</taxon>
        <taxon>Polyphaga</taxon>
        <taxon>Cucujiformia</taxon>
        <taxon>Chrysomeloidea</taxon>
        <taxon>Cerambycidae</taxon>
        <taxon>Lamiinae</taxon>
        <taxon>Acanthocinini</taxon>
        <taxon>Exocentrus</taxon>
    </lineage>
</organism>
<keyword evidence="6 8" id="KW-0472">Membrane</keyword>
<dbReference type="Proteomes" id="UP001159042">
    <property type="component" value="Unassembled WGS sequence"/>
</dbReference>
<keyword evidence="3" id="KW-1003">Cell membrane</keyword>
<keyword evidence="7" id="KW-0325">Glycoprotein</keyword>
<accession>A0AAV8W131</accession>
<sequence length="547" mass="63136">LLFRLYHHNTTTDVQHYYFCICIDAEARLKRFFTKKYRRRSQRRQEPTSNMHPKKAYSVVLYFCGASMFFAVAGVVLMCLWQLFYGYIISSNLVLKPNSAAYSIWLKNPVPLSLKLFVFNWTNPQDIYNANVKPRFQQLGPYFFSETKEKTGIVWNDNNTVTFKHLKKWYFDPDRSKGRLTDTVTSINPVALSAAYTTRHWNYLIKKGMSLTLNTFINSISLSHTVGQVLFEGYVDPLMQAASKLSFLQSSIPMMDKFGWFYGRNGSENYEGTFNMDTGERGHQIGQLYNWKYSNHTPFYPGRCGALVNTSAGEFFPTDLRNDSVIKFFSPDLCRYVELEFEDEVVVNGIVGYKYSAGPKFLDNGTKIPENRCFCDGDCMPSGALNISNCRYGSPAFVSLPHFFKADPYYLQDIEGLHPDPERNDMFMIFEPKTGIPLVVAARLQLNLRLQPIRGIRLFENVPTVYFPVLWFEQVVVLPDSMTFNVKMLVNFKLICWSIGIISIVVGVMIQICVWYRICTTNIFGRKRTRTEKSEAVHVQENVPLKK</sequence>
<dbReference type="GO" id="GO:0005886">
    <property type="term" value="C:plasma membrane"/>
    <property type="evidence" value="ECO:0007669"/>
    <property type="project" value="UniProtKB-SubCell"/>
</dbReference>
<comment type="caution">
    <text evidence="9">The sequence shown here is derived from an EMBL/GenBank/DDBJ whole genome shotgun (WGS) entry which is preliminary data.</text>
</comment>
<dbReference type="PANTHER" id="PTHR11923:SF93">
    <property type="entry name" value="GH07959P-RELATED"/>
    <property type="match status" value="1"/>
</dbReference>
<dbReference type="InterPro" id="IPR002159">
    <property type="entry name" value="CD36_fam"/>
</dbReference>